<dbReference type="InterPro" id="IPR052943">
    <property type="entry name" value="TMTC_O-mannosyl-trnsfr"/>
</dbReference>
<feature type="repeat" description="TPR" evidence="1">
    <location>
        <begin position="48"/>
        <end position="81"/>
    </location>
</feature>
<dbReference type="KEGG" id="lpv:HYN51_12895"/>
<dbReference type="Pfam" id="PF13432">
    <property type="entry name" value="TPR_16"/>
    <property type="match status" value="2"/>
</dbReference>
<feature type="repeat" description="TPR" evidence="1">
    <location>
        <begin position="82"/>
        <end position="115"/>
    </location>
</feature>
<dbReference type="PANTHER" id="PTHR44809:SF1">
    <property type="entry name" value="PROTEIN O-MANNOSYL-TRANSFERASE TMTC1"/>
    <property type="match status" value="1"/>
</dbReference>
<dbReference type="Gene3D" id="1.25.40.10">
    <property type="entry name" value="Tetratricopeptide repeat domain"/>
    <property type="match status" value="1"/>
</dbReference>
<feature type="repeat" description="TPR" evidence="1">
    <location>
        <begin position="116"/>
        <end position="149"/>
    </location>
</feature>
<dbReference type="SUPFAM" id="SSF48452">
    <property type="entry name" value="TPR-like"/>
    <property type="match status" value="2"/>
</dbReference>
<name>A0A2Y9U027_9GAMM</name>
<dbReference type="SUPFAM" id="SSF53756">
    <property type="entry name" value="UDP-Glycosyltransferase/glycogen phosphorylase"/>
    <property type="match status" value="1"/>
</dbReference>
<organism evidence="2 3">
    <name type="scientific">Limnobaculum parvum</name>
    <dbReference type="NCBI Taxonomy" id="2172103"/>
    <lineage>
        <taxon>Bacteria</taxon>
        <taxon>Pseudomonadati</taxon>
        <taxon>Pseudomonadota</taxon>
        <taxon>Gammaproteobacteria</taxon>
        <taxon>Enterobacterales</taxon>
        <taxon>Budviciaceae</taxon>
        <taxon>Limnobaculum</taxon>
    </lineage>
</organism>
<dbReference type="EMBL" id="CP029185">
    <property type="protein sequence ID" value="AWH89366.1"/>
    <property type="molecule type" value="Genomic_DNA"/>
</dbReference>
<dbReference type="PANTHER" id="PTHR44809">
    <property type="match status" value="1"/>
</dbReference>
<accession>A0A2Y9U027</accession>
<keyword evidence="3" id="KW-1185">Reference proteome</keyword>
<dbReference type="Gene3D" id="3.40.50.2000">
    <property type="entry name" value="Glycogen Phosphorylase B"/>
    <property type="match status" value="1"/>
</dbReference>
<dbReference type="RefSeq" id="WP_108901414.1">
    <property type="nucleotide sequence ID" value="NZ_CP029185.2"/>
</dbReference>
<gene>
    <name evidence="2" type="ORF">HYN51_12895</name>
</gene>
<protein>
    <submittedName>
        <fullName evidence="2">Tetratricopeptide repeat protein</fullName>
    </submittedName>
</protein>
<dbReference type="SMART" id="SM00028">
    <property type="entry name" value="TPR"/>
    <property type="match status" value="4"/>
</dbReference>
<reference evidence="2 3" key="1">
    <citation type="journal article" date="2019" name="Int. J. Syst. Evol. Microbiol.">
        <title>Limnobaculum parvum gen. nov., sp. nov., isolated from a freshwater lake.</title>
        <authorList>
            <person name="Baek C."/>
            <person name="Shin S.K."/>
            <person name="Yi H."/>
        </authorList>
    </citation>
    <scope>NUCLEOTIDE SEQUENCE [LARGE SCALE GENOMIC DNA]</scope>
    <source>
        <strain evidence="2 3">HYN0051</strain>
    </source>
</reference>
<dbReference type="InterPro" id="IPR011990">
    <property type="entry name" value="TPR-like_helical_dom_sf"/>
</dbReference>
<dbReference type="OrthoDB" id="238183at2"/>
<dbReference type="AlphaFoldDB" id="A0A2Y9U027"/>
<evidence type="ECO:0000256" key="1">
    <source>
        <dbReference type="PROSITE-ProRule" id="PRU00339"/>
    </source>
</evidence>
<evidence type="ECO:0000313" key="3">
    <source>
        <dbReference type="Proteomes" id="UP000244908"/>
    </source>
</evidence>
<keyword evidence="1" id="KW-0802">TPR repeat</keyword>
<dbReference type="InterPro" id="IPR019734">
    <property type="entry name" value="TPR_rpt"/>
</dbReference>
<sequence>MNKKTRVSSPTATPPSLQQTVTELINAGKTEEALKKIQVRLMFAPKDAWFLHEAARLYRRNEKLDEAERYYLRALAVVPNDPSSLNGLGLTYYDNKDFANAEKYYQMALSVLPSYAGCRNNYGIMLHKMDRYQEAAQQYQLALEADPNHLEARYGLSSVLAHMQQLESAVDHMRYFLQFSPQDARTQNTLGMVLLQQGNFEQGWSLYRSRYSQNNPHRFVNLPSINRPYWEGEDLTGKAILVHPEQGMGDEIQFCRFATRLKQEKGASTVYLMCRPALYSLMQSLPNIDGIIVLDKENNAPLPEFDVWSLLLDLPRHFVDSQDPFALQPPYVFAPSPIPEQWRLPSAEPRPLRVGLVWKGSSKHANDRNRSLENLSVLHPLWSVPNIEWVSLQKGEGEDEAINAPAEFPILALGHQVTSYADTTAIIDQVDLVITVDTSVAHLAGAMNKPCWVMLPAFAIDWRWIEGQETSSWYPSMRLFRHSDEKSWTEMIGRVRDALAQWHSQQTKA</sequence>
<evidence type="ECO:0000313" key="2">
    <source>
        <dbReference type="EMBL" id="AWH89366.1"/>
    </source>
</evidence>
<proteinExistence type="predicted"/>
<dbReference type="PROSITE" id="PS50005">
    <property type="entry name" value="TPR"/>
    <property type="match status" value="3"/>
</dbReference>
<dbReference type="Proteomes" id="UP000244908">
    <property type="component" value="Chromosome"/>
</dbReference>